<dbReference type="Gene3D" id="3.40.50.2300">
    <property type="match status" value="2"/>
</dbReference>
<feature type="domain" description="Response regulatory" evidence="3">
    <location>
        <begin position="9"/>
        <end position="124"/>
    </location>
</feature>
<dbReference type="SUPFAM" id="SSF52172">
    <property type="entry name" value="CheY-like"/>
    <property type="match status" value="2"/>
</dbReference>
<dbReference type="Pfam" id="PF00072">
    <property type="entry name" value="Response_reg"/>
    <property type="match status" value="1"/>
</dbReference>
<protein>
    <submittedName>
        <fullName evidence="4">Response regulator receiver protein</fullName>
    </submittedName>
</protein>
<name>A0A2Z6B353_9BACT</name>
<dbReference type="AlphaFoldDB" id="A0A2Z6B353"/>
<dbReference type="PANTHER" id="PTHR44591">
    <property type="entry name" value="STRESS RESPONSE REGULATOR PROTEIN 1"/>
    <property type="match status" value="1"/>
</dbReference>
<evidence type="ECO:0000313" key="5">
    <source>
        <dbReference type="Proteomes" id="UP000269883"/>
    </source>
</evidence>
<dbReference type="OrthoDB" id="9778432at2"/>
<sequence length="271" mass="29847">MNDQVAAARILVIEDSHVQAKIISRHIEGLSNFETVSAHSLEEAEQVLISQREYLFAAVVDLNLPDAPDGEAVDLVQAHGLPAVVLTATFHDEVRDSLLKKNVADYVLKSSMIVLDDVVDALSRLYKNQTLKALVVDDSKTARSLVRGLLEIQNFRVVEAEDGKQALDILESEQDIVIVVTDYEMPVMDGFEFCAEVRKTRKKDSLAIVGVSGAGESSMTAKFLKHGANDFLTKPFEAEAFSWRINQTVEMLEIARELSQCLGSLSTPGDE</sequence>
<evidence type="ECO:0000259" key="3">
    <source>
        <dbReference type="PROSITE" id="PS50110"/>
    </source>
</evidence>
<keyword evidence="5" id="KW-1185">Reference proteome</keyword>
<dbReference type="PROSITE" id="PS50110">
    <property type="entry name" value="RESPONSE_REGULATORY"/>
    <property type="match status" value="2"/>
</dbReference>
<accession>A0A2Z6B353</accession>
<dbReference type="InterPro" id="IPR050595">
    <property type="entry name" value="Bact_response_regulator"/>
</dbReference>
<proteinExistence type="predicted"/>
<dbReference type="RefSeq" id="WP_126380918.1">
    <property type="nucleotide sequence ID" value="NZ_AP017378.1"/>
</dbReference>
<dbReference type="KEGG" id="dfl:DFE_3195"/>
<feature type="modified residue" description="4-aspartylphosphate" evidence="2">
    <location>
        <position position="61"/>
    </location>
</feature>
<reference evidence="4 5" key="1">
    <citation type="journal article" date="2018" name="Sci. Adv.">
        <title>Multi-heme cytochromes provide a pathway for survival in energy-limited environments.</title>
        <authorList>
            <person name="Deng X."/>
            <person name="Dohmae N."/>
            <person name="Nealson K.H."/>
            <person name="Hashimoto K."/>
            <person name="Okamoto A."/>
        </authorList>
    </citation>
    <scope>NUCLEOTIDE SEQUENCE [LARGE SCALE GENOMIC DNA]</scope>
    <source>
        <strain evidence="4 5">IS5</strain>
    </source>
</reference>
<organism evidence="4 5">
    <name type="scientific">Desulfovibrio ferrophilus</name>
    <dbReference type="NCBI Taxonomy" id="241368"/>
    <lineage>
        <taxon>Bacteria</taxon>
        <taxon>Pseudomonadati</taxon>
        <taxon>Thermodesulfobacteriota</taxon>
        <taxon>Desulfovibrionia</taxon>
        <taxon>Desulfovibrionales</taxon>
        <taxon>Desulfovibrionaceae</taxon>
        <taxon>Desulfovibrio</taxon>
    </lineage>
</organism>
<evidence type="ECO:0000256" key="2">
    <source>
        <dbReference type="PROSITE-ProRule" id="PRU00169"/>
    </source>
</evidence>
<gene>
    <name evidence="4" type="ORF">DFE_3195</name>
</gene>
<dbReference type="GO" id="GO:0000160">
    <property type="term" value="P:phosphorelay signal transduction system"/>
    <property type="evidence" value="ECO:0007669"/>
    <property type="project" value="InterPro"/>
</dbReference>
<dbReference type="EMBL" id="AP017378">
    <property type="protein sequence ID" value="BBD09921.1"/>
    <property type="molecule type" value="Genomic_DNA"/>
</dbReference>
<keyword evidence="1 2" id="KW-0597">Phosphoprotein</keyword>
<dbReference type="SMART" id="SM00448">
    <property type="entry name" value="REC"/>
    <property type="match status" value="2"/>
</dbReference>
<feature type="modified residue" description="4-aspartylphosphate" evidence="2">
    <location>
        <position position="182"/>
    </location>
</feature>
<dbReference type="PANTHER" id="PTHR44591:SF3">
    <property type="entry name" value="RESPONSE REGULATORY DOMAIN-CONTAINING PROTEIN"/>
    <property type="match status" value="1"/>
</dbReference>
<dbReference type="InterPro" id="IPR011006">
    <property type="entry name" value="CheY-like_superfamily"/>
</dbReference>
<dbReference type="InterPro" id="IPR001789">
    <property type="entry name" value="Sig_transdc_resp-reg_receiver"/>
</dbReference>
<evidence type="ECO:0000313" key="4">
    <source>
        <dbReference type="EMBL" id="BBD09921.1"/>
    </source>
</evidence>
<evidence type="ECO:0000256" key="1">
    <source>
        <dbReference type="ARBA" id="ARBA00022553"/>
    </source>
</evidence>
<dbReference type="Proteomes" id="UP000269883">
    <property type="component" value="Chromosome"/>
</dbReference>
<feature type="domain" description="Response regulatory" evidence="3">
    <location>
        <begin position="132"/>
        <end position="249"/>
    </location>
</feature>